<proteinExistence type="predicted"/>
<feature type="non-terminal residue" evidence="3">
    <location>
        <position position="155"/>
    </location>
</feature>
<dbReference type="SUPFAM" id="SSF48403">
    <property type="entry name" value="Ankyrin repeat"/>
    <property type="match status" value="1"/>
</dbReference>
<evidence type="ECO:0000256" key="1">
    <source>
        <dbReference type="ARBA" id="ARBA00022737"/>
    </source>
</evidence>
<reference evidence="3" key="1">
    <citation type="submission" date="2018-05" db="EMBL/GenBank/DDBJ databases">
        <authorList>
            <person name="Lanie J.A."/>
            <person name="Ng W.-L."/>
            <person name="Kazmierczak K.M."/>
            <person name="Andrzejewski T.M."/>
            <person name="Davidsen T.M."/>
            <person name="Wayne K.J."/>
            <person name="Tettelin H."/>
            <person name="Glass J.I."/>
            <person name="Rusch D."/>
            <person name="Podicherti R."/>
            <person name="Tsui H.-C.T."/>
            <person name="Winkler M.E."/>
        </authorList>
    </citation>
    <scope>NUCLEOTIDE SEQUENCE</scope>
</reference>
<gene>
    <name evidence="3" type="ORF">METZ01_LOCUS175732</name>
</gene>
<sequence>MKHLLLTTIAAVLLVGCGKGKAPDISIHIAAIKGNVEAVKQHLSAGTDVNTKNKEGATPLHRAAYNGHIEIAELLISKGADVNAKDNAGGTPLHEAAIEGHKEMAALLIDKSADVNAKYTFSSYKGMTPLDFAVGVKRTETADLLRKHGGKTGEE</sequence>
<accession>A0A382C9T1</accession>
<dbReference type="InterPro" id="IPR036770">
    <property type="entry name" value="Ankyrin_rpt-contain_sf"/>
</dbReference>
<dbReference type="Gene3D" id="1.25.40.20">
    <property type="entry name" value="Ankyrin repeat-containing domain"/>
    <property type="match status" value="2"/>
</dbReference>
<evidence type="ECO:0000313" key="3">
    <source>
        <dbReference type="EMBL" id="SVB22878.1"/>
    </source>
</evidence>
<protein>
    <submittedName>
        <fullName evidence="3">Uncharacterized protein</fullName>
    </submittedName>
</protein>
<keyword evidence="1" id="KW-0677">Repeat</keyword>
<dbReference type="PROSITE" id="PS50297">
    <property type="entry name" value="ANK_REP_REGION"/>
    <property type="match status" value="2"/>
</dbReference>
<organism evidence="3">
    <name type="scientific">marine metagenome</name>
    <dbReference type="NCBI Taxonomy" id="408172"/>
    <lineage>
        <taxon>unclassified sequences</taxon>
        <taxon>metagenomes</taxon>
        <taxon>ecological metagenomes</taxon>
    </lineage>
</organism>
<dbReference type="SMART" id="SM00248">
    <property type="entry name" value="ANK"/>
    <property type="match status" value="4"/>
</dbReference>
<keyword evidence="2" id="KW-0040">ANK repeat</keyword>
<evidence type="ECO:0000256" key="2">
    <source>
        <dbReference type="ARBA" id="ARBA00023043"/>
    </source>
</evidence>
<dbReference type="PROSITE" id="PS50088">
    <property type="entry name" value="ANK_REPEAT"/>
    <property type="match status" value="3"/>
</dbReference>
<dbReference type="PANTHER" id="PTHR24171">
    <property type="entry name" value="ANKYRIN REPEAT DOMAIN-CONTAINING PROTEIN 39-RELATED"/>
    <property type="match status" value="1"/>
</dbReference>
<dbReference type="PRINTS" id="PR01415">
    <property type="entry name" value="ANKYRIN"/>
</dbReference>
<dbReference type="PROSITE" id="PS51257">
    <property type="entry name" value="PROKAR_LIPOPROTEIN"/>
    <property type="match status" value="1"/>
</dbReference>
<dbReference type="EMBL" id="UINC01033495">
    <property type="protein sequence ID" value="SVB22878.1"/>
    <property type="molecule type" value="Genomic_DNA"/>
</dbReference>
<name>A0A382C9T1_9ZZZZ</name>
<dbReference type="InterPro" id="IPR002110">
    <property type="entry name" value="Ankyrin_rpt"/>
</dbReference>
<dbReference type="Pfam" id="PF12796">
    <property type="entry name" value="Ank_2"/>
    <property type="match status" value="1"/>
</dbReference>
<dbReference type="AlphaFoldDB" id="A0A382C9T1"/>